<reference evidence="3 4" key="1">
    <citation type="submission" date="2018-12" db="EMBL/GenBank/DDBJ databases">
        <authorList>
            <consortium name="Pathogen Informatics"/>
        </authorList>
    </citation>
    <scope>NUCLEOTIDE SEQUENCE [LARGE SCALE GENOMIC DNA]</scope>
    <source>
        <strain evidence="3 4">NCTC10485</strain>
    </source>
</reference>
<feature type="compositionally biased region" description="Low complexity" evidence="1">
    <location>
        <begin position="34"/>
        <end position="47"/>
    </location>
</feature>
<evidence type="ECO:0000256" key="1">
    <source>
        <dbReference type="SAM" id="MobiDB-lite"/>
    </source>
</evidence>
<dbReference type="RefSeq" id="WP_126334765.1">
    <property type="nucleotide sequence ID" value="NZ_AP022604.1"/>
</dbReference>
<name>A0A3S4VJJ4_MYCCI</name>
<gene>
    <name evidence="3" type="ORF">NCTC10485_03348</name>
</gene>
<proteinExistence type="predicted"/>
<keyword evidence="2" id="KW-0732">Signal</keyword>
<dbReference type="AlphaFoldDB" id="A0A3S4VJJ4"/>
<feature type="chain" id="PRO_5018731969" evidence="2">
    <location>
        <begin position="26"/>
        <end position="254"/>
    </location>
</feature>
<dbReference type="Proteomes" id="UP000282551">
    <property type="component" value="Chromosome"/>
</dbReference>
<feature type="region of interest" description="Disordered" evidence="1">
    <location>
        <begin position="26"/>
        <end position="47"/>
    </location>
</feature>
<evidence type="ECO:0000313" key="3">
    <source>
        <dbReference type="EMBL" id="VEG49044.1"/>
    </source>
</evidence>
<dbReference type="OrthoDB" id="4371734at2"/>
<accession>A0A3S4VJJ4</accession>
<dbReference type="EMBL" id="LR134355">
    <property type="protein sequence ID" value="VEG49044.1"/>
    <property type="molecule type" value="Genomic_DNA"/>
</dbReference>
<keyword evidence="4" id="KW-1185">Reference proteome</keyword>
<organism evidence="3 4">
    <name type="scientific">Mycolicibacterium chitae</name>
    <name type="common">Mycobacterium chitae</name>
    <dbReference type="NCBI Taxonomy" id="1792"/>
    <lineage>
        <taxon>Bacteria</taxon>
        <taxon>Bacillati</taxon>
        <taxon>Actinomycetota</taxon>
        <taxon>Actinomycetes</taxon>
        <taxon>Mycobacteriales</taxon>
        <taxon>Mycobacteriaceae</taxon>
        <taxon>Mycolicibacterium</taxon>
    </lineage>
</organism>
<feature type="signal peptide" evidence="2">
    <location>
        <begin position="1"/>
        <end position="25"/>
    </location>
</feature>
<sequence>MIQTSAARKLASAAVALALIGAATACDSETPEGPTATQDPTTTSATSAAVEPFTAFVEPVEGAEGLVTYQAELPQLRGGDAAVRDWFNSGMRAALDDYLVPTEDNTPVSVWPGVLGEDDRSEVTHIGTGSVAGVLLLNISVERAAHPFNAVATTVIDAKTAEPIMITDLFTDETAGLTALVDGINAEIAEDEKLAGQSAPEPLADQLAAWVPDDDGLVVFISVAHVLGDYYPITVDWDVLDPVLAPGMRETLTA</sequence>
<evidence type="ECO:0000256" key="2">
    <source>
        <dbReference type="SAM" id="SignalP"/>
    </source>
</evidence>
<protein>
    <submittedName>
        <fullName evidence="3">Protein of uncharacterized function (DUF3298)</fullName>
    </submittedName>
</protein>
<evidence type="ECO:0000313" key="4">
    <source>
        <dbReference type="Proteomes" id="UP000282551"/>
    </source>
</evidence>